<accession>A0ABW3CGV6</accession>
<organism evidence="1 2">
    <name type="scientific">Actinomadura adrarensis</name>
    <dbReference type="NCBI Taxonomy" id="1819600"/>
    <lineage>
        <taxon>Bacteria</taxon>
        <taxon>Bacillati</taxon>
        <taxon>Actinomycetota</taxon>
        <taxon>Actinomycetes</taxon>
        <taxon>Streptosporangiales</taxon>
        <taxon>Thermomonosporaceae</taxon>
        <taxon>Actinomadura</taxon>
    </lineage>
</organism>
<protein>
    <submittedName>
        <fullName evidence="1">Uncharacterized protein</fullName>
    </submittedName>
</protein>
<name>A0ABW3CGV6_9ACTN</name>
<evidence type="ECO:0000313" key="1">
    <source>
        <dbReference type="EMBL" id="MFD0853616.1"/>
    </source>
</evidence>
<keyword evidence="2" id="KW-1185">Reference proteome</keyword>
<sequence>MLTERGVTTTGLTITAVCKWYHRRAVEVLIYADEPVTKAGWPLIPDGRRRVLREWGEVQRHLQHPCRATRRTRHHP</sequence>
<proteinExistence type="predicted"/>
<evidence type="ECO:0000313" key="2">
    <source>
        <dbReference type="Proteomes" id="UP001597083"/>
    </source>
</evidence>
<comment type="caution">
    <text evidence="1">The sequence shown here is derived from an EMBL/GenBank/DDBJ whole genome shotgun (WGS) entry which is preliminary data.</text>
</comment>
<reference evidence="2" key="1">
    <citation type="journal article" date="2019" name="Int. J. Syst. Evol. Microbiol.">
        <title>The Global Catalogue of Microorganisms (GCM) 10K type strain sequencing project: providing services to taxonomists for standard genome sequencing and annotation.</title>
        <authorList>
            <consortium name="The Broad Institute Genomics Platform"/>
            <consortium name="The Broad Institute Genome Sequencing Center for Infectious Disease"/>
            <person name="Wu L."/>
            <person name="Ma J."/>
        </authorList>
    </citation>
    <scope>NUCLEOTIDE SEQUENCE [LARGE SCALE GENOMIC DNA]</scope>
    <source>
        <strain evidence="2">JCM 31696</strain>
    </source>
</reference>
<dbReference type="Proteomes" id="UP001597083">
    <property type="component" value="Unassembled WGS sequence"/>
</dbReference>
<gene>
    <name evidence="1" type="ORF">ACFQ07_15370</name>
</gene>
<dbReference type="EMBL" id="JBHTIR010002314">
    <property type="protein sequence ID" value="MFD0853616.1"/>
    <property type="molecule type" value="Genomic_DNA"/>
</dbReference>